<evidence type="ECO:0000313" key="5">
    <source>
        <dbReference type="Proteomes" id="UP000831537"/>
    </source>
</evidence>
<feature type="chain" id="PRO_5045935871" evidence="3">
    <location>
        <begin position="20"/>
        <end position="241"/>
    </location>
</feature>
<sequence>MKKSLLTLMLIIVSIIAVACGSEEDQSSQESSEGSSDSSSNQTEQQLVSEEEKVENDKTVATINGTEINGVAYNQMYSTVKSTLQQSGQDTEDTDTLKDQTLTELINQELIRQDAVEQGIEVDDEQIQSQVDSLKDQYGDQFSTVLKSSGLTEETYKKQLKQNALSTKYMKSEFDINVSDEEIQQYYDSLKEQSEKEIPALEQVKGQIEQMLFSQKQQEKKDQIQSKIDELKNNAEIEKLI</sequence>
<organism evidence="4 5">
    <name type="scientific">Gracilibacillus salinarum</name>
    <dbReference type="NCBI Taxonomy" id="2932255"/>
    <lineage>
        <taxon>Bacteria</taxon>
        <taxon>Bacillati</taxon>
        <taxon>Bacillota</taxon>
        <taxon>Bacilli</taxon>
        <taxon>Bacillales</taxon>
        <taxon>Bacillaceae</taxon>
        <taxon>Gracilibacillus</taxon>
    </lineage>
</organism>
<keyword evidence="3" id="KW-0732">Signal</keyword>
<dbReference type="SUPFAM" id="SSF109998">
    <property type="entry name" value="Triger factor/SurA peptide-binding domain-like"/>
    <property type="match status" value="1"/>
</dbReference>
<evidence type="ECO:0000256" key="2">
    <source>
        <dbReference type="SAM" id="MobiDB-lite"/>
    </source>
</evidence>
<evidence type="ECO:0000256" key="3">
    <source>
        <dbReference type="SAM" id="SignalP"/>
    </source>
</evidence>
<reference evidence="4 5" key="1">
    <citation type="submission" date="2022-04" db="EMBL/GenBank/DDBJ databases">
        <title>Gracilibacillus sp. isolated from saltern.</title>
        <authorList>
            <person name="Won M."/>
            <person name="Lee C.-M."/>
            <person name="Woen H.-Y."/>
            <person name="Kwon S.-W."/>
        </authorList>
    </citation>
    <scope>NUCLEOTIDE SEQUENCE [LARGE SCALE GENOMIC DNA]</scope>
    <source>
        <strain evidence="4 5">SSPM10-3</strain>
    </source>
</reference>
<name>A0ABY4GKS3_9BACI</name>
<dbReference type="EMBL" id="CP095071">
    <property type="protein sequence ID" value="UOQ84953.1"/>
    <property type="molecule type" value="Genomic_DNA"/>
</dbReference>
<dbReference type="PROSITE" id="PS51257">
    <property type="entry name" value="PROKAR_LIPOPROTEIN"/>
    <property type="match status" value="1"/>
</dbReference>
<dbReference type="Proteomes" id="UP000831537">
    <property type="component" value="Chromosome"/>
</dbReference>
<dbReference type="InterPro" id="IPR027304">
    <property type="entry name" value="Trigger_fact/SurA_dom_sf"/>
</dbReference>
<gene>
    <name evidence="4" type="ORF">MUN87_20265</name>
</gene>
<evidence type="ECO:0000313" key="4">
    <source>
        <dbReference type="EMBL" id="UOQ84953.1"/>
    </source>
</evidence>
<keyword evidence="5" id="KW-1185">Reference proteome</keyword>
<feature type="compositionally biased region" description="Low complexity" evidence="2">
    <location>
        <begin position="28"/>
        <end position="40"/>
    </location>
</feature>
<feature type="region of interest" description="Disordered" evidence="2">
    <location>
        <begin position="24"/>
        <end position="58"/>
    </location>
</feature>
<dbReference type="Pfam" id="PF13624">
    <property type="entry name" value="SurA_N_3"/>
    <property type="match status" value="1"/>
</dbReference>
<proteinExistence type="predicted"/>
<keyword evidence="1" id="KW-0175">Coiled coil</keyword>
<dbReference type="Gene3D" id="1.10.4030.10">
    <property type="entry name" value="Porin chaperone SurA, peptide-binding domain"/>
    <property type="match status" value="1"/>
</dbReference>
<dbReference type="PANTHER" id="PTHR47245">
    <property type="entry name" value="PEPTIDYLPROLYL ISOMERASE"/>
    <property type="match status" value="1"/>
</dbReference>
<accession>A0ABY4GKS3</accession>
<feature type="coiled-coil region" evidence="1">
    <location>
        <begin position="214"/>
        <end position="241"/>
    </location>
</feature>
<dbReference type="RefSeq" id="WP_244743489.1">
    <property type="nucleotide sequence ID" value="NZ_CP095071.1"/>
</dbReference>
<protein>
    <submittedName>
        <fullName evidence="4">SurA N-terminal domain-containing protein</fullName>
    </submittedName>
</protein>
<feature type="signal peptide" evidence="3">
    <location>
        <begin position="1"/>
        <end position="19"/>
    </location>
</feature>
<evidence type="ECO:0000256" key="1">
    <source>
        <dbReference type="SAM" id="Coils"/>
    </source>
</evidence>
<dbReference type="InterPro" id="IPR050245">
    <property type="entry name" value="PrsA_foldase"/>
</dbReference>
<dbReference type="PANTHER" id="PTHR47245:SF2">
    <property type="entry name" value="PEPTIDYL-PROLYL CIS-TRANS ISOMERASE HP_0175-RELATED"/>
    <property type="match status" value="1"/>
</dbReference>